<proteinExistence type="predicted"/>
<protein>
    <submittedName>
        <fullName evidence="1">Uncharacterized protein</fullName>
    </submittedName>
</protein>
<evidence type="ECO:0000313" key="1">
    <source>
        <dbReference type="EnsemblMetazoa" id="ASTEI05430-PA"/>
    </source>
</evidence>
<organism evidence="1 2">
    <name type="scientific">Anopheles stephensi</name>
    <name type="common">Indo-Pakistan malaria mosquito</name>
    <dbReference type="NCBI Taxonomy" id="30069"/>
    <lineage>
        <taxon>Eukaryota</taxon>
        <taxon>Metazoa</taxon>
        <taxon>Ecdysozoa</taxon>
        <taxon>Arthropoda</taxon>
        <taxon>Hexapoda</taxon>
        <taxon>Insecta</taxon>
        <taxon>Pterygota</taxon>
        <taxon>Neoptera</taxon>
        <taxon>Endopterygota</taxon>
        <taxon>Diptera</taxon>
        <taxon>Nematocera</taxon>
        <taxon>Culicoidea</taxon>
        <taxon>Culicidae</taxon>
        <taxon>Anophelinae</taxon>
        <taxon>Anopheles</taxon>
    </lineage>
</organism>
<sequence>MHLSLFRCFALYCAVFAVLLRTTIGERRRQEASWIKPGALDRWGQLQGRHRTEPSAGSGGDALQCDCPPPPEPTPASANAGEDERLALVFYRKLIKTLFARDTLTVDGADQQDYYTTEWHLKISNRQLEKLLDDSCSAREINLIVSAVLGTSSSARRSSIFPENQCERLYNFLMQLFGSKILHNLLPVVLLIAACFLVRIIARITRLNSLLVVVLLAFSINFCSKWKECNENLAMQSLQNLEKPPTSTVWTFVSGTRPDGGDPLLVCDPLHVFLQSTASIQAVYFRSVFKELLDTFNETTRGAGWFQTAVTGLLMLGFCYMVLSSLMTVGLSSGFQMVGSVISAGIQSSRTRLAAGNEPVANNAQQQQQLPAVNLNFHIGDGLARSVSFRELVRQESQRIETVSNEPTAVQAIEEENGDEVVEALASTTTTAATADKVEELNGKTVAAIQTNEEK</sequence>
<dbReference type="VEuPathDB" id="VectorBase:ASTE003437"/>
<reference evidence="1" key="2">
    <citation type="submission" date="2020-05" db="UniProtKB">
        <authorList>
            <consortium name="EnsemblMetazoa"/>
        </authorList>
    </citation>
    <scope>IDENTIFICATION</scope>
    <source>
        <strain evidence="1">Indian</strain>
    </source>
</reference>
<dbReference type="AlphaFoldDB" id="A0A182YAE4"/>
<accession>A0A182YAE4</accession>
<dbReference type="EnsemblMetazoa" id="ASTEI05430-RA">
    <property type="protein sequence ID" value="ASTEI05430-PA"/>
    <property type="gene ID" value="ASTEI05430"/>
</dbReference>
<keyword evidence="2" id="KW-1185">Reference proteome</keyword>
<dbReference type="VEuPathDB" id="VectorBase:ASTEI05430"/>
<dbReference type="Proteomes" id="UP000076408">
    <property type="component" value="Unassembled WGS sequence"/>
</dbReference>
<dbReference type="OMA" id="NQCERLY"/>
<evidence type="ECO:0000313" key="2">
    <source>
        <dbReference type="Proteomes" id="UP000076408"/>
    </source>
</evidence>
<reference evidence="2" key="1">
    <citation type="journal article" date="2014" name="Genome Biol.">
        <title>Genome analysis of a major urban malaria vector mosquito, Anopheles stephensi.</title>
        <authorList>
            <person name="Jiang X."/>
            <person name="Peery A."/>
            <person name="Hall A.B."/>
            <person name="Sharma A."/>
            <person name="Chen X.G."/>
            <person name="Waterhouse R.M."/>
            <person name="Komissarov A."/>
            <person name="Riehle M.M."/>
            <person name="Shouche Y."/>
            <person name="Sharakhova M.V."/>
            <person name="Lawson D."/>
            <person name="Pakpour N."/>
            <person name="Arensburger P."/>
            <person name="Davidson V.L."/>
            <person name="Eiglmeier K."/>
            <person name="Emrich S."/>
            <person name="George P."/>
            <person name="Kennedy R.C."/>
            <person name="Mane S.P."/>
            <person name="Maslen G."/>
            <person name="Oringanje C."/>
            <person name="Qi Y."/>
            <person name="Settlage R."/>
            <person name="Tojo M."/>
            <person name="Tubio J.M."/>
            <person name="Unger M.F."/>
            <person name="Wang B."/>
            <person name="Vernick K.D."/>
            <person name="Ribeiro J.M."/>
            <person name="James A.A."/>
            <person name="Michel K."/>
            <person name="Riehle M.A."/>
            <person name="Luckhart S."/>
            <person name="Sharakhov I.V."/>
            <person name="Tu Z."/>
        </authorList>
    </citation>
    <scope>NUCLEOTIDE SEQUENCE [LARGE SCALE GENOMIC DNA]</scope>
    <source>
        <strain evidence="2">Indian</strain>
    </source>
</reference>
<name>A0A182YAE4_ANOST</name>